<comment type="similarity">
    <text evidence="2 18">Belongs to the cytochrome c oxidase subunit 2 family.</text>
</comment>
<dbReference type="SUPFAM" id="SSF81464">
    <property type="entry name" value="Cytochrome c oxidase subunit II-like, transmembrane region"/>
    <property type="match status" value="1"/>
</dbReference>
<keyword evidence="7 18" id="KW-0812">Transmembrane</keyword>
<comment type="subunit">
    <text evidence="3">Component of the cytochrome c oxidase (complex IV, CIV), a multisubunit enzyme composed of a catalytic core of 3 subunits and several supernumerary subunits. The complex exists as a monomer or a dimer and forms supercomplexes (SCs) in the inner mitochondrial membrane with ubiquinol-cytochrome c oxidoreductase (cytochrome b-c1 complex, complex III, CIII).</text>
</comment>
<evidence type="ECO:0000256" key="13">
    <source>
        <dbReference type="ARBA" id="ARBA00022989"/>
    </source>
</evidence>
<evidence type="ECO:0000256" key="6">
    <source>
        <dbReference type="ARBA" id="ARBA00022660"/>
    </source>
</evidence>
<dbReference type="InterPro" id="IPR001505">
    <property type="entry name" value="Copper_CuA"/>
</dbReference>
<evidence type="ECO:0000256" key="12">
    <source>
        <dbReference type="ARBA" id="ARBA00022982"/>
    </source>
</evidence>
<comment type="cofactor">
    <cofactor evidence="18">
        <name>Cu cation</name>
        <dbReference type="ChEBI" id="CHEBI:23378"/>
    </cofactor>
    <text evidence="18">Binds a copper A center.</text>
</comment>
<dbReference type="FunFam" id="2.60.40.420:FF:000001">
    <property type="entry name" value="Cytochrome c oxidase subunit 2"/>
    <property type="match status" value="1"/>
</dbReference>
<keyword evidence="6 18" id="KW-0679">Respiratory chain</keyword>
<evidence type="ECO:0000256" key="14">
    <source>
        <dbReference type="ARBA" id="ARBA00023008"/>
    </source>
</evidence>
<sequence>MTTWKMTNIQDSNSPISENFIYFHDLVMMVVYAISLIIFMSLIFNYLNKNINRFLLQGQTIEIMWTITPMFILIYLAIPSIKILYMSDELVNPMMTVKSIGHQWYWSYEYNDMKKNINFDSYMLPYSLKTFRLLDVDNHLILPIKTSIRMLITSLDVIHSWAMPSLGIKVDATPGRLNQIPLMINRPGINYGQCSEICGANHSFMPIVLESTSMNLFMKW</sequence>
<dbReference type="PANTHER" id="PTHR22888">
    <property type="entry name" value="CYTOCHROME C OXIDASE, SUBUNIT II"/>
    <property type="match status" value="1"/>
</dbReference>
<evidence type="ECO:0000256" key="15">
    <source>
        <dbReference type="ARBA" id="ARBA00023128"/>
    </source>
</evidence>
<evidence type="ECO:0000256" key="4">
    <source>
        <dbReference type="ARBA" id="ARBA00015946"/>
    </source>
</evidence>
<keyword evidence="12 18" id="KW-0249">Electron transport</keyword>
<dbReference type="GO" id="GO:0042773">
    <property type="term" value="P:ATP synthesis coupled electron transport"/>
    <property type="evidence" value="ECO:0007669"/>
    <property type="project" value="TreeGrafter"/>
</dbReference>
<dbReference type="Gene3D" id="1.10.287.90">
    <property type="match status" value="1"/>
</dbReference>
<dbReference type="InterPro" id="IPR002429">
    <property type="entry name" value="CcO_II-like_C"/>
</dbReference>
<name>A0A7L7S1G6_9HYME</name>
<dbReference type="InterPro" id="IPR011759">
    <property type="entry name" value="Cyt_c_oxidase_su2_TM_dom"/>
</dbReference>
<comment type="catalytic activity">
    <reaction evidence="17">
        <text>4 Fe(II)-[cytochrome c] + O2 + 8 H(+)(in) = 4 Fe(III)-[cytochrome c] + 2 H2O + 4 H(+)(out)</text>
        <dbReference type="Rhea" id="RHEA:11436"/>
        <dbReference type="Rhea" id="RHEA-COMP:10350"/>
        <dbReference type="Rhea" id="RHEA-COMP:14399"/>
        <dbReference type="ChEBI" id="CHEBI:15377"/>
        <dbReference type="ChEBI" id="CHEBI:15378"/>
        <dbReference type="ChEBI" id="CHEBI:15379"/>
        <dbReference type="ChEBI" id="CHEBI:29033"/>
        <dbReference type="ChEBI" id="CHEBI:29034"/>
        <dbReference type="EC" id="7.1.1.9"/>
    </reaction>
    <physiologicalReaction direction="left-to-right" evidence="17">
        <dbReference type="Rhea" id="RHEA:11437"/>
    </physiologicalReaction>
</comment>
<dbReference type="InterPro" id="IPR036257">
    <property type="entry name" value="Cyt_c_oxidase_su2_TM_sf"/>
</dbReference>
<evidence type="ECO:0000256" key="10">
    <source>
        <dbReference type="ARBA" id="ARBA00022842"/>
    </source>
</evidence>
<dbReference type="GO" id="GO:0004129">
    <property type="term" value="F:cytochrome-c oxidase activity"/>
    <property type="evidence" value="ECO:0007669"/>
    <property type="project" value="UniProtKB-EC"/>
</dbReference>
<keyword evidence="9 18" id="KW-0999">Mitochondrion inner membrane</keyword>
<dbReference type="PANTHER" id="PTHR22888:SF9">
    <property type="entry name" value="CYTOCHROME C OXIDASE SUBUNIT 2"/>
    <property type="match status" value="1"/>
</dbReference>
<dbReference type="InterPro" id="IPR008972">
    <property type="entry name" value="Cupredoxin"/>
</dbReference>
<dbReference type="AlphaFoldDB" id="A0A7L7S1G6"/>
<feature type="transmembrane region" description="Helical" evidence="19">
    <location>
        <begin position="21"/>
        <end position="43"/>
    </location>
</feature>
<evidence type="ECO:0000313" key="22">
    <source>
        <dbReference type="EMBL" id="QNV12176.1"/>
    </source>
</evidence>
<dbReference type="PROSITE" id="PS50999">
    <property type="entry name" value="COX2_TM"/>
    <property type="match status" value="1"/>
</dbReference>
<keyword evidence="5 18" id="KW-0813">Transport</keyword>
<dbReference type="GO" id="GO:0005507">
    <property type="term" value="F:copper ion binding"/>
    <property type="evidence" value="ECO:0007669"/>
    <property type="project" value="InterPro"/>
</dbReference>
<evidence type="ECO:0000256" key="2">
    <source>
        <dbReference type="ARBA" id="ARBA00007866"/>
    </source>
</evidence>
<evidence type="ECO:0000256" key="3">
    <source>
        <dbReference type="ARBA" id="ARBA00011164"/>
    </source>
</evidence>
<dbReference type="Pfam" id="PF00116">
    <property type="entry name" value="COX2"/>
    <property type="match status" value="1"/>
</dbReference>
<protein>
    <recommendedName>
        <fullName evidence="4 18">Cytochrome c oxidase subunit 2</fullName>
    </recommendedName>
</protein>
<evidence type="ECO:0000256" key="18">
    <source>
        <dbReference type="RuleBase" id="RU000457"/>
    </source>
</evidence>
<organism evidence="22">
    <name type="scientific">Ammophila sabulosa</name>
    <dbReference type="NCBI Taxonomy" id="1088610"/>
    <lineage>
        <taxon>Eukaryota</taxon>
        <taxon>Metazoa</taxon>
        <taxon>Ecdysozoa</taxon>
        <taxon>Arthropoda</taxon>
        <taxon>Hexapoda</taxon>
        <taxon>Insecta</taxon>
        <taxon>Pterygota</taxon>
        <taxon>Neoptera</taxon>
        <taxon>Endopterygota</taxon>
        <taxon>Hymenoptera</taxon>
        <taxon>Apocrita</taxon>
        <taxon>Aculeata</taxon>
        <taxon>Apoidea</taxon>
        <taxon>Sphecidae</taxon>
        <taxon>Ammophilinae</taxon>
        <taxon>Ammophila</taxon>
    </lineage>
</organism>
<dbReference type="GO" id="GO:0005743">
    <property type="term" value="C:mitochondrial inner membrane"/>
    <property type="evidence" value="ECO:0007669"/>
    <property type="project" value="UniProtKB-SubCell"/>
</dbReference>
<evidence type="ECO:0000256" key="16">
    <source>
        <dbReference type="ARBA" id="ARBA00023136"/>
    </source>
</evidence>
<feature type="domain" description="Cytochrome oxidase subunit II copper A binding" evidence="20">
    <location>
        <begin position="92"/>
        <end position="220"/>
    </location>
</feature>
<comment type="subcellular location">
    <subcellularLocation>
        <location evidence="1 18">Mitochondrion inner membrane</location>
        <topology evidence="1 18">Multi-pass membrane protein</topology>
    </subcellularLocation>
</comment>
<reference evidence="22" key="1">
    <citation type="submission" date="2020-08" db="EMBL/GenBank/DDBJ databases">
        <title>DNAmark Project.</title>
        <authorList>
            <person name="Leerhoei F."/>
        </authorList>
    </citation>
    <scope>NUCLEOTIDE SEQUENCE</scope>
    <source>
        <strain evidence="22">DM728</strain>
    </source>
</reference>
<dbReference type="PRINTS" id="PR01166">
    <property type="entry name" value="CYCOXIDASEII"/>
</dbReference>
<evidence type="ECO:0000256" key="19">
    <source>
        <dbReference type="SAM" id="Phobius"/>
    </source>
</evidence>
<keyword evidence="8 18" id="KW-0479">Metal-binding</keyword>
<evidence type="ECO:0000259" key="20">
    <source>
        <dbReference type="PROSITE" id="PS50857"/>
    </source>
</evidence>
<dbReference type="InterPro" id="IPR034210">
    <property type="entry name" value="CcO_II_C"/>
</dbReference>
<dbReference type="SUPFAM" id="SSF49503">
    <property type="entry name" value="Cupredoxins"/>
    <property type="match status" value="1"/>
</dbReference>
<keyword evidence="15 18" id="KW-0496">Mitochondrion</keyword>
<evidence type="ECO:0000256" key="5">
    <source>
        <dbReference type="ARBA" id="ARBA00022448"/>
    </source>
</evidence>
<feature type="transmembrane region" description="Helical" evidence="19">
    <location>
        <begin position="63"/>
        <end position="85"/>
    </location>
</feature>
<evidence type="ECO:0000256" key="7">
    <source>
        <dbReference type="ARBA" id="ARBA00022692"/>
    </source>
</evidence>
<evidence type="ECO:0000256" key="11">
    <source>
        <dbReference type="ARBA" id="ARBA00022967"/>
    </source>
</evidence>
<evidence type="ECO:0000256" key="9">
    <source>
        <dbReference type="ARBA" id="ARBA00022792"/>
    </source>
</evidence>
<dbReference type="InterPro" id="IPR045187">
    <property type="entry name" value="CcO_II"/>
</dbReference>
<geneLocation type="mitochondrion" evidence="22"/>
<keyword evidence="10" id="KW-0460">Magnesium</keyword>
<dbReference type="EMBL" id="MT862437">
    <property type="protein sequence ID" value="QNV12176.1"/>
    <property type="molecule type" value="Genomic_DNA"/>
</dbReference>
<dbReference type="PROSITE" id="PS00078">
    <property type="entry name" value="COX2"/>
    <property type="match status" value="1"/>
</dbReference>
<keyword evidence="11" id="KW-1278">Translocase</keyword>
<keyword evidence="16 18" id="KW-0472">Membrane</keyword>
<proteinExistence type="inferred from homology"/>
<feature type="domain" description="Cytochrome oxidase subunit II transmembrane region profile" evidence="21">
    <location>
        <begin position="1"/>
        <end position="91"/>
    </location>
</feature>
<dbReference type="Pfam" id="PF02790">
    <property type="entry name" value="COX2_TM"/>
    <property type="match status" value="1"/>
</dbReference>
<evidence type="ECO:0000256" key="8">
    <source>
        <dbReference type="ARBA" id="ARBA00022723"/>
    </source>
</evidence>
<accession>A0A7L7S1G6</accession>
<dbReference type="Gene3D" id="2.60.40.420">
    <property type="entry name" value="Cupredoxins - blue copper proteins"/>
    <property type="match status" value="1"/>
</dbReference>
<evidence type="ECO:0000259" key="21">
    <source>
        <dbReference type="PROSITE" id="PS50999"/>
    </source>
</evidence>
<dbReference type="PROSITE" id="PS50857">
    <property type="entry name" value="COX2_CUA"/>
    <property type="match status" value="1"/>
</dbReference>
<keyword evidence="13 19" id="KW-1133">Transmembrane helix</keyword>
<gene>
    <name evidence="22" type="primary">COX2</name>
</gene>
<evidence type="ECO:0000256" key="17">
    <source>
        <dbReference type="ARBA" id="ARBA00049512"/>
    </source>
</evidence>
<dbReference type="CDD" id="cd13912">
    <property type="entry name" value="CcO_II_C"/>
    <property type="match status" value="1"/>
</dbReference>
<evidence type="ECO:0000256" key="1">
    <source>
        <dbReference type="ARBA" id="ARBA00004448"/>
    </source>
</evidence>
<comment type="function">
    <text evidence="18">Component of the cytochrome c oxidase, the last enzyme in the mitochondrial electron transport chain which drives oxidative phosphorylation. The respiratory chain contains 3 multisubunit complexes succinate dehydrogenase (complex II, CII), ubiquinol-cytochrome c oxidoreductase (cytochrome b-c1 complex, complex III, CIII) and cytochrome c oxidase (complex IV, CIV), that cooperate to transfer electrons derived from NADH and succinate to molecular oxygen, creating an electrochemical gradient over the inner membrane that drives transmembrane transport and the ATP synthase. Cytochrome c oxidase is the component of the respiratory chain that catalyzes the reduction of oxygen to water. Electrons originating from reduced cytochrome c in the intermembrane space (IMS) are transferred via the dinuclear copper A center (CU(A)) of subunit 2 and heme A of subunit 1 to the active site in subunit 1, a binuclear center (BNC) formed by heme A3 and copper B (CU(B)). The BNC reduces molecular oxygen to 2 water molecules using 4 electrons from cytochrome c in the IMS and 4 protons from the mitochondrial matrix.</text>
</comment>
<keyword evidence="14 18" id="KW-0186">Copper</keyword>